<feature type="region of interest" description="Disordered" evidence="1">
    <location>
        <begin position="45"/>
        <end position="101"/>
    </location>
</feature>
<reference evidence="2" key="1">
    <citation type="journal article" date="2014" name="Int. J. Syst. Evol. Microbiol.">
        <title>Complete genome sequence of Corynebacterium casei LMG S-19264T (=DSM 44701T), isolated from a smear-ripened cheese.</title>
        <authorList>
            <consortium name="US DOE Joint Genome Institute (JGI-PGF)"/>
            <person name="Walter F."/>
            <person name="Albersmeier A."/>
            <person name="Kalinowski J."/>
            <person name="Ruckert C."/>
        </authorList>
    </citation>
    <scope>NUCLEOTIDE SEQUENCE</scope>
    <source>
        <strain evidence="2">JCM 3093</strain>
    </source>
</reference>
<dbReference type="Pfam" id="PF00300">
    <property type="entry name" value="His_Phos_1"/>
    <property type="match status" value="1"/>
</dbReference>
<dbReference type="InterPro" id="IPR013078">
    <property type="entry name" value="His_Pase_superF_clade-1"/>
</dbReference>
<name>A0AA37BGC8_9ACTN</name>
<comment type="caution">
    <text evidence="2">The sequence shown here is derived from an EMBL/GenBank/DDBJ whole genome shotgun (WGS) entry which is preliminary data.</text>
</comment>
<protein>
    <recommendedName>
        <fullName evidence="4">Phosphoglycerate mutase</fullName>
    </recommendedName>
</protein>
<organism evidence="2 3">
    <name type="scientific">Planomonospora parontospora</name>
    <dbReference type="NCBI Taxonomy" id="58119"/>
    <lineage>
        <taxon>Bacteria</taxon>
        <taxon>Bacillati</taxon>
        <taxon>Actinomycetota</taxon>
        <taxon>Actinomycetes</taxon>
        <taxon>Streptosporangiales</taxon>
        <taxon>Streptosporangiaceae</taxon>
        <taxon>Planomonospora</taxon>
    </lineage>
</organism>
<evidence type="ECO:0000256" key="1">
    <source>
        <dbReference type="SAM" id="MobiDB-lite"/>
    </source>
</evidence>
<evidence type="ECO:0000313" key="2">
    <source>
        <dbReference type="EMBL" id="GGK66954.1"/>
    </source>
</evidence>
<proteinExistence type="predicted"/>
<sequence>MTGDPKAARLLLVCHASTPATARAAFPRDESLDEQGLRRATALAGRLGPGWNGPDASQAPDGAGGGESGAAGPGGGPGGPGGPGALGGPGRPAGGRGPAVLRAPERRCLQTAQALGLRAGPDPLLADWDHGRWRGMTLAEVEAAEPMELAAWLSDPEAAPHGGESVLDLLGRVAGWLSAAAPGRTVAVTHPAVVRAAVVQVLDAPARSFWRVDAAPLARVALTGRGGHWRLVHPA</sequence>
<dbReference type="RefSeq" id="WP_239319892.1">
    <property type="nucleotide sequence ID" value="NZ_BMQD01000007.1"/>
</dbReference>
<reference evidence="2" key="2">
    <citation type="submission" date="2022-09" db="EMBL/GenBank/DDBJ databases">
        <authorList>
            <person name="Sun Q."/>
            <person name="Ohkuma M."/>
        </authorList>
    </citation>
    <scope>NUCLEOTIDE SEQUENCE</scope>
    <source>
        <strain evidence="2">JCM 3093</strain>
    </source>
</reference>
<dbReference type="SUPFAM" id="SSF53254">
    <property type="entry name" value="Phosphoglycerate mutase-like"/>
    <property type="match status" value="1"/>
</dbReference>
<dbReference type="Proteomes" id="UP000627984">
    <property type="component" value="Unassembled WGS sequence"/>
</dbReference>
<gene>
    <name evidence="2" type="ORF">GCM10010126_28030</name>
</gene>
<evidence type="ECO:0000313" key="3">
    <source>
        <dbReference type="Proteomes" id="UP000627984"/>
    </source>
</evidence>
<dbReference type="Gene3D" id="3.40.50.1240">
    <property type="entry name" value="Phosphoglycerate mutase-like"/>
    <property type="match status" value="1"/>
</dbReference>
<dbReference type="SMART" id="SM00855">
    <property type="entry name" value="PGAM"/>
    <property type="match status" value="1"/>
</dbReference>
<evidence type="ECO:0008006" key="4">
    <source>
        <dbReference type="Google" id="ProtNLM"/>
    </source>
</evidence>
<dbReference type="AlphaFoldDB" id="A0AA37BGC8"/>
<dbReference type="EMBL" id="BMQD01000007">
    <property type="protein sequence ID" value="GGK66954.1"/>
    <property type="molecule type" value="Genomic_DNA"/>
</dbReference>
<feature type="compositionally biased region" description="Gly residues" evidence="1">
    <location>
        <begin position="62"/>
        <end position="97"/>
    </location>
</feature>
<accession>A0AA37BGC8</accession>
<dbReference type="InterPro" id="IPR029033">
    <property type="entry name" value="His_PPase_superfam"/>
</dbReference>